<dbReference type="HAMAP" id="MF_00146">
    <property type="entry name" value="dCTP_deaminase"/>
    <property type="match status" value="1"/>
</dbReference>
<dbReference type="UniPathway" id="UPA00610">
    <property type="reaction ID" value="UER00665"/>
</dbReference>
<evidence type="ECO:0000256" key="3">
    <source>
        <dbReference type="ARBA" id="ARBA00023080"/>
    </source>
</evidence>
<reference evidence="6" key="1">
    <citation type="submission" date="2016-10" db="EMBL/GenBank/DDBJ databases">
        <authorList>
            <person name="de Groot N.N."/>
        </authorList>
    </citation>
    <scope>NUCLEOTIDE SEQUENCE [LARGE SCALE GENOMIC DNA]</scope>
    <source>
        <strain evidence="6">NRRL B-59562</strain>
    </source>
</reference>
<comment type="function">
    <text evidence="4">Catalyzes the deamination of dCTP to dUTP.</text>
</comment>
<dbReference type="InterPro" id="IPR036157">
    <property type="entry name" value="dUTPase-like_sf"/>
</dbReference>
<feature type="binding site" evidence="4">
    <location>
        <position position="156"/>
    </location>
    <ligand>
        <name>dCTP</name>
        <dbReference type="ChEBI" id="CHEBI:61481"/>
    </ligand>
</feature>
<comment type="subunit">
    <text evidence="4">Homotrimer.</text>
</comment>
<dbReference type="FunFam" id="2.70.40.10:FF:000001">
    <property type="entry name" value="dCTP deaminase"/>
    <property type="match status" value="1"/>
</dbReference>
<comment type="caution">
    <text evidence="4">Lacks conserved residue(s) required for the propagation of feature annotation.</text>
</comment>
<feature type="binding site" evidence="4">
    <location>
        <begin position="135"/>
        <end position="137"/>
    </location>
    <ligand>
        <name>dCTP</name>
        <dbReference type="ChEBI" id="CHEBI:61481"/>
    </ligand>
</feature>
<dbReference type="OrthoDB" id="9780956at2"/>
<protein>
    <recommendedName>
        <fullName evidence="4">dCTP deaminase</fullName>
        <ecNumber evidence="4">3.5.4.13</ecNumber>
    </recommendedName>
    <alternativeName>
        <fullName evidence="4">Deoxycytidine triphosphate deaminase</fullName>
    </alternativeName>
</protein>
<reference evidence="5 8" key="3">
    <citation type="submission" date="2017-08" db="EMBL/GenBank/DDBJ databases">
        <title>Infants hospitalized years apart are colonized by the same room-sourced microbial strains.</title>
        <authorList>
            <person name="Brooks B."/>
            <person name="Olm M.R."/>
            <person name="Firek B.A."/>
            <person name="Baker R."/>
            <person name="Thomas B.C."/>
            <person name="Morowitz M.J."/>
            <person name="Banfield J.F."/>
        </authorList>
    </citation>
    <scope>NUCLEOTIDE SEQUENCE [LARGE SCALE GENOMIC DNA]</scope>
    <source>
        <strain evidence="5">S2_009_000_R2_77</strain>
    </source>
</reference>
<keyword evidence="1 4" id="KW-0547">Nucleotide-binding</keyword>
<proteinExistence type="inferred from homology"/>
<feature type="binding site" evidence="4">
    <location>
        <position position="176"/>
    </location>
    <ligand>
        <name>dCTP</name>
        <dbReference type="ChEBI" id="CHEBI:61481"/>
    </ligand>
</feature>
<comment type="similarity">
    <text evidence="4">Belongs to the dCTP deaminase family.</text>
</comment>
<dbReference type="Proteomes" id="UP000243778">
    <property type="component" value="Unassembled WGS sequence"/>
</dbReference>
<feature type="binding site" evidence="4">
    <location>
        <position position="170"/>
    </location>
    <ligand>
        <name>dCTP</name>
        <dbReference type="ChEBI" id="CHEBI:61481"/>
    </ligand>
</feature>
<dbReference type="Pfam" id="PF22769">
    <property type="entry name" value="DCD"/>
    <property type="match status" value="1"/>
</dbReference>
<evidence type="ECO:0000256" key="2">
    <source>
        <dbReference type="ARBA" id="ARBA00022801"/>
    </source>
</evidence>
<dbReference type="InterPro" id="IPR011962">
    <property type="entry name" value="dCTP_deaminase"/>
</dbReference>
<dbReference type="CDD" id="cd07557">
    <property type="entry name" value="trimeric_dUTPase"/>
    <property type="match status" value="1"/>
</dbReference>
<comment type="catalytic activity">
    <reaction evidence="4">
        <text>dCTP + H2O + H(+) = dUTP + NH4(+)</text>
        <dbReference type="Rhea" id="RHEA:22680"/>
        <dbReference type="ChEBI" id="CHEBI:15377"/>
        <dbReference type="ChEBI" id="CHEBI:15378"/>
        <dbReference type="ChEBI" id="CHEBI:28938"/>
        <dbReference type="ChEBI" id="CHEBI:61481"/>
        <dbReference type="ChEBI" id="CHEBI:61555"/>
        <dbReference type="EC" id="3.5.4.13"/>
    </reaction>
</comment>
<reference evidence="7" key="2">
    <citation type="submission" date="2016-10" db="EMBL/GenBank/DDBJ databases">
        <authorList>
            <person name="Varghese N."/>
            <person name="Submissions S."/>
        </authorList>
    </citation>
    <scope>NUCLEOTIDE SEQUENCE [LARGE SCALE GENOMIC DNA]</scope>
    <source>
        <strain evidence="7">NRRL B-59562</strain>
    </source>
</reference>
<evidence type="ECO:0000313" key="8">
    <source>
        <dbReference type="Proteomes" id="UP000249198"/>
    </source>
</evidence>
<sequence length="188" mass="21244">MSIKSDKWIRRMAQEHGMIEPFVERQVRTEGAERLISYGVSSYGYDVRCADEFKVFTNIHSAVVDPKNFDEKSFVDIKSDVCIIPPNSFALARTVEYFRIPRDVLTICLGKSTYARCGIIVNVTPLEPEWEGHVTLEFSNTTTLPAKIYANEGVAQMLFLQSDEACEVSYRDRGGKYQGQTGVTLPKT</sequence>
<dbReference type="NCBIfam" id="TIGR02274">
    <property type="entry name" value="dCTP_deam"/>
    <property type="match status" value="1"/>
</dbReference>
<dbReference type="EC" id="3.5.4.13" evidence="4"/>
<feature type="binding site" evidence="4">
    <location>
        <position position="180"/>
    </location>
    <ligand>
        <name>dCTP</name>
        <dbReference type="ChEBI" id="CHEBI:61481"/>
    </ligand>
</feature>
<dbReference type="AlphaFoldDB" id="A0A2W5F053"/>
<accession>A0A2W5F053</accession>
<gene>
    <name evidence="4" type="primary">dcd</name>
    <name evidence="5" type="ORF">DI599_12985</name>
    <name evidence="6" type="ORF">SAMN05216287_2412</name>
</gene>
<dbReference type="GO" id="GO:0015949">
    <property type="term" value="P:nucleobase-containing small molecule interconversion"/>
    <property type="evidence" value="ECO:0007669"/>
    <property type="project" value="TreeGrafter"/>
</dbReference>
<name>A0A2W5F053_9PSED</name>
<evidence type="ECO:0000313" key="5">
    <source>
        <dbReference type="EMBL" id="PZP23009.1"/>
    </source>
</evidence>
<accession>A0A1H2ZSW6</accession>
<dbReference type="PANTHER" id="PTHR42680">
    <property type="entry name" value="DCTP DEAMINASE"/>
    <property type="match status" value="1"/>
</dbReference>
<keyword evidence="3 4" id="KW-0546">Nucleotide metabolism</keyword>
<dbReference type="Proteomes" id="UP000249198">
    <property type="component" value="Unassembled WGS sequence"/>
</dbReference>
<dbReference type="Gene3D" id="2.70.40.10">
    <property type="match status" value="1"/>
</dbReference>
<feature type="active site" description="Proton donor/acceptor" evidence="4">
    <location>
        <position position="137"/>
    </location>
</feature>
<keyword evidence="2 4" id="KW-0378">Hydrolase</keyword>
<organism evidence="5 8">
    <name type="scientific">Pseudomonas kuykendallii</name>
    <dbReference type="NCBI Taxonomy" id="1007099"/>
    <lineage>
        <taxon>Bacteria</taxon>
        <taxon>Pseudomonadati</taxon>
        <taxon>Pseudomonadota</taxon>
        <taxon>Gammaproteobacteria</taxon>
        <taxon>Pseudomonadales</taxon>
        <taxon>Pseudomonadaceae</taxon>
        <taxon>Pseudomonas</taxon>
    </lineage>
</organism>
<dbReference type="SUPFAM" id="SSF51283">
    <property type="entry name" value="dUTPase-like"/>
    <property type="match status" value="1"/>
</dbReference>
<dbReference type="InterPro" id="IPR033704">
    <property type="entry name" value="dUTPase_trimeric"/>
</dbReference>
<evidence type="ECO:0000256" key="1">
    <source>
        <dbReference type="ARBA" id="ARBA00022741"/>
    </source>
</evidence>
<dbReference type="GO" id="GO:0006229">
    <property type="term" value="P:dUTP biosynthetic process"/>
    <property type="evidence" value="ECO:0007669"/>
    <property type="project" value="UniProtKB-UniRule"/>
</dbReference>
<evidence type="ECO:0000313" key="6">
    <source>
        <dbReference type="EMBL" id="SDX19789.1"/>
    </source>
</evidence>
<keyword evidence="7" id="KW-1185">Reference proteome</keyword>
<dbReference type="STRING" id="1007099.SAMN05216287_2412"/>
<evidence type="ECO:0000313" key="7">
    <source>
        <dbReference type="Proteomes" id="UP000243778"/>
    </source>
</evidence>
<comment type="pathway">
    <text evidence="4">Pyrimidine metabolism; dUMP biosynthesis; dUMP from dCTP (dUTP route): step 1/2.</text>
</comment>
<dbReference type="GO" id="GO:0008829">
    <property type="term" value="F:dCTP deaminase activity"/>
    <property type="evidence" value="ECO:0007669"/>
    <property type="project" value="UniProtKB-UniRule"/>
</dbReference>
<feature type="binding site" evidence="4">
    <location>
        <begin position="111"/>
        <end position="116"/>
    </location>
    <ligand>
        <name>dCTP</name>
        <dbReference type="ChEBI" id="CHEBI:61481"/>
    </ligand>
</feature>
<dbReference type="EMBL" id="FNNU01000003">
    <property type="protein sequence ID" value="SDX19789.1"/>
    <property type="molecule type" value="Genomic_DNA"/>
</dbReference>
<dbReference type="EMBL" id="QFOH01000015">
    <property type="protein sequence ID" value="PZP23009.1"/>
    <property type="molecule type" value="Genomic_DNA"/>
</dbReference>
<dbReference type="GO" id="GO:0000166">
    <property type="term" value="F:nucleotide binding"/>
    <property type="evidence" value="ECO:0007669"/>
    <property type="project" value="UniProtKB-KW"/>
</dbReference>
<dbReference type="RefSeq" id="WP_090228314.1">
    <property type="nucleotide sequence ID" value="NZ_CAURGU010000039.1"/>
</dbReference>
<evidence type="ECO:0000256" key="4">
    <source>
        <dbReference type="HAMAP-Rule" id="MF_00146"/>
    </source>
</evidence>
<dbReference type="PANTHER" id="PTHR42680:SF3">
    <property type="entry name" value="DCTP DEAMINASE"/>
    <property type="match status" value="1"/>
</dbReference>
<dbReference type="GO" id="GO:0006226">
    <property type="term" value="P:dUMP biosynthetic process"/>
    <property type="evidence" value="ECO:0007669"/>
    <property type="project" value="UniProtKB-UniPathway"/>
</dbReference>